<name>A0A9P4L976_9PLEO</name>
<evidence type="ECO:0000256" key="2">
    <source>
        <dbReference type="ARBA" id="ARBA00049400"/>
    </source>
</evidence>
<organism evidence="5 6">
    <name type="scientific">Cucurbitaria berberidis CBS 394.84</name>
    <dbReference type="NCBI Taxonomy" id="1168544"/>
    <lineage>
        <taxon>Eukaryota</taxon>
        <taxon>Fungi</taxon>
        <taxon>Dikarya</taxon>
        <taxon>Ascomycota</taxon>
        <taxon>Pezizomycotina</taxon>
        <taxon>Dothideomycetes</taxon>
        <taxon>Pleosporomycetidae</taxon>
        <taxon>Pleosporales</taxon>
        <taxon>Pleosporineae</taxon>
        <taxon>Cucurbitariaceae</taxon>
        <taxon>Cucurbitaria</taxon>
    </lineage>
</organism>
<gene>
    <name evidence="5" type="ORF">K460DRAFT_129921</name>
</gene>
<dbReference type="EMBL" id="ML976616">
    <property type="protein sequence ID" value="KAF1846770.1"/>
    <property type="molecule type" value="Genomic_DNA"/>
</dbReference>
<dbReference type="GO" id="GO:0031591">
    <property type="term" value="P:wybutosine biosynthetic process"/>
    <property type="evidence" value="ECO:0007669"/>
    <property type="project" value="TreeGrafter"/>
</dbReference>
<dbReference type="GO" id="GO:0008175">
    <property type="term" value="F:tRNA methyltransferase activity"/>
    <property type="evidence" value="ECO:0007669"/>
    <property type="project" value="TreeGrafter"/>
</dbReference>
<comment type="catalytic activity">
    <reaction evidence="2">
        <text>4-demethylwyosine(37) in tRNA(Phe) + S-adenosyl-L-methionine = 4-demethyl-7-[(3S)-3-amino-3-carboxypropyl]wyosine(37) in tRNA(Phe) + S-methyl-5'-thioadenosine + H(+)</text>
        <dbReference type="Rhea" id="RHEA:36355"/>
        <dbReference type="Rhea" id="RHEA-COMP:10164"/>
        <dbReference type="Rhea" id="RHEA-COMP:10378"/>
        <dbReference type="ChEBI" id="CHEBI:15378"/>
        <dbReference type="ChEBI" id="CHEBI:17509"/>
        <dbReference type="ChEBI" id="CHEBI:59789"/>
        <dbReference type="ChEBI" id="CHEBI:64315"/>
        <dbReference type="ChEBI" id="CHEBI:73550"/>
        <dbReference type="EC" id="2.5.1.114"/>
    </reaction>
</comment>
<dbReference type="GO" id="GO:0030488">
    <property type="term" value="P:tRNA methylation"/>
    <property type="evidence" value="ECO:0007669"/>
    <property type="project" value="TreeGrafter"/>
</dbReference>
<dbReference type="InterPro" id="IPR029063">
    <property type="entry name" value="SAM-dependent_MTases_sf"/>
</dbReference>
<comment type="caution">
    <text evidence="5">The sequence shown here is derived from an EMBL/GenBank/DDBJ whole genome shotgun (WGS) entry which is preliminary data.</text>
</comment>
<dbReference type="RefSeq" id="XP_040789333.1">
    <property type="nucleotide sequence ID" value="XM_040926673.1"/>
</dbReference>
<proteinExistence type="predicted"/>
<evidence type="ECO:0000313" key="6">
    <source>
        <dbReference type="Proteomes" id="UP000800039"/>
    </source>
</evidence>
<dbReference type="Proteomes" id="UP000800039">
    <property type="component" value="Unassembled WGS sequence"/>
</dbReference>
<reference evidence="5" key="1">
    <citation type="submission" date="2020-01" db="EMBL/GenBank/DDBJ databases">
        <authorList>
            <consortium name="DOE Joint Genome Institute"/>
            <person name="Haridas S."/>
            <person name="Albert R."/>
            <person name="Binder M."/>
            <person name="Bloem J."/>
            <person name="Labutti K."/>
            <person name="Salamov A."/>
            <person name="Andreopoulos B."/>
            <person name="Baker S.E."/>
            <person name="Barry K."/>
            <person name="Bills G."/>
            <person name="Bluhm B.H."/>
            <person name="Cannon C."/>
            <person name="Castanera R."/>
            <person name="Culley D.E."/>
            <person name="Daum C."/>
            <person name="Ezra D."/>
            <person name="Gonzalez J.B."/>
            <person name="Henrissat B."/>
            <person name="Kuo A."/>
            <person name="Liang C."/>
            <person name="Lipzen A."/>
            <person name="Lutzoni F."/>
            <person name="Magnuson J."/>
            <person name="Mondo S."/>
            <person name="Nolan M."/>
            <person name="Ohm R."/>
            <person name="Pangilinan J."/>
            <person name="Park H.-J."/>
            <person name="Ramirez L."/>
            <person name="Alfaro M."/>
            <person name="Sun H."/>
            <person name="Tritt A."/>
            <person name="Yoshinaga Y."/>
            <person name="Zwiers L.-H."/>
            <person name="Turgeon B.G."/>
            <person name="Goodwin S.B."/>
            <person name="Spatafora J.W."/>
            <person name="Crous P.W."/>
            <person name="Grigoriev I.V."/>
        </authorList>
    </citation>
    <scope>NUCLEOTIDE SEQUENCE</scope>
    <source>
        <strain evidence="5">CBS 394.84</strain>
    </source>
</reference>
<dbReference type="PANTHER" id="PTHR23245">
    <property type="entry name" value="TRNA METHYLTRANSFERASE"/>
    <property type="match status" value="1"/>
</dbReference>
<keyword evidence="6" id="KW-1185">Reference proteome</keyword>
<dbReference type="OrthoDB" id="2387925at2759"/>
<evidence type="ECO:0000256" key="1">
    <source>
        <dbReference type="ARBA" id="ARBA00012265"/>
    </source>
</evidence>
<dbReference type="Gene3D" id="3.40.50.150">
    <property type="entry name" value="Vaccinia Virus protein VP39"/>
    <property type="match status" value="1"/>
</dbReference>
<dbReference type="SUPFAM" id="SSF53335">
    <property type="entry name" value="S-adenosyl-L-methionine-dependent methyltransferases"/>
    <property type="match status" value="1"/>
</dbReference>
<dbReference type="InterPro" id="IPR030382">
    <property type="entry name" value="MeTrfase_TRM5/TYW2"/>
</dbReference>
<evidence type="ECO:0000259" key="4">
    <source>
        <dbReference type="PROSITE" id="PS51684"/>
    </source>
</evidence>
<protein>
    <recommendedName>
        <fullName evidence="1">tRNA(Phe) (4-demethylwyosine(37)-C(7)) aminocarboxypropyltransferase</fullName>
        <ecNumber evidence="1">2.5.1.114</ecNumber>
    </recommendedName>
</protein>
<feature type="region of interest" description="Disordered" evidence="3">
    <location>
        <begin position="43"/>
        <end position="63"/>
    </location>
</feature>
<accession>A0A9P4L976</accession>
<dbReference type="GO" id="GO:0102522">
    <property type="term" value="F:tRNA 4-demethylwyosine alpha-amino-alpha-carboxypropyltransferase activity"/>
    <property type="evidence" value="ECO:0007669"/>
    <property type="project" value="UniProtKB-EC"/>
</dbReference>
<feature type="domain" description="SAM-dependent methyltransferase TRM5/TYW2-type" evidence="4">
    <location>
        <begin position="366"/>
        <end position="698"/>
    </location>
</feature>
<evidence type="ECO:0000313" key="5">
    <source>
        <dbReference type="EMBL" id="KAF1846770.1"/>
    </source>
</evidence>
<dbReference type="PROSITE" id="PS51684">
    <property type="entry name" value="SAM_MT_TRM5_TYW2"/>
    <property type="match status" value="1"/>
</dbReference>
<dbReference type="GeneID" id="63843925"/>
<dbReference type="AlphaFoldDB" id="A0A9P4L976"/>
<dbReference type="EC" id="2.5.1.114" evidence="1"/>
<evidence type="ECO:0000256" key="3">
    <source>
        <dbReference type="SAM" id="MobiDB-lite"/>
    </source>
</evidence>
<sequence length="700" mass="77803">MSDQPREESAQRRVVLEVPKAHVKTVKSALEKFGQLDRTRRIAPGTKRDSIAAIPGAPGKQQLDARDDIHSDLLQDSIATSTPGTLPEDAAATSQFPVLKFDPGSGQYVDPAVLRQEDQRIIAVEDPSATPQFPTLKFDPVSGQYADPAVLQRKDQSIEAVKDPSAPVQFPALKFDPISGQYVDPVVLQQEDQSIDVPVLKFDPVSGQYVDPAVLRQEDQSIEAAEEHCMRIPTTIPYALDGHIKDDTSQNRQEDELKSKVLKKLALGYLFNDISISHQVIPIDSLDPTLHKNPLQRALKEALEALPQSILMSRGLTVEGLVSSFPDSYSVYRPMLLLPHNAFASDAWNNFMSAHAANSDSLRPVWQRIAEAVGATHIAVNSPIPLQTSTKTAAAQDQIESQAQENFLRSPVNLAPIYGDFGPLPTPQTLSSPNEADFKNALWVTTIQNGIHQTWAPLYTMFSRGNVSEKTRLLTLPSVTMDFDVPSAAVDLYAGIGYFAFSYKKGGAGRKNGIEKILCWELNPWSVEGLRRGAEMNRWTCRIWGKNEMPVSQVDWETWRRELEKRGDDEDFWIFQMSNEFAGGLIQHLTTPEPPLVLPIRHVNLGLLPSSTRSWRTAMRVLDIECGGWIHAHENVGVQDIESRSRELEDTFQGLLEERGGKRLEKDGGKCVKLEHVERVKMYAPGVVHCVFDVYVPGAS</sequence>
<dbReference type="GO" id="GO:0005737">
    <property type="term" value="C:cytoplasm"/>
    <property type="evidence" value="ECO:0007669"/>
    <property type="project" value="TreeGrafter"/>
</dbReference>
<dbReference type="PANTHER" id="PTHR23245:SF25">
    <property type="entry name" value="TRNA WYBUTOSINE-SYNTHESIZING PROTEIN 2 HOMOLOG"/>
    <property type="match status" value="1"/>
</dbReference>